<dbReference type="GO" id="GO:0016491">
    <property type="term" value="F:oxidoreductase activity"/>
    <property type="evidence" value="ECO:0007669"/>
    <property type="project" value="UniProtKB-KW"/>
</dbReference>
<keyword evidence="2" id="KW-0560">Oxidoreductase</keyword>
<evidence type="ECO:0000313" key="5">
    <source>
        <dbReference type="Proteomes" id="UP000253094"/>
    </source>
</evidence>
<dbReference type="OrthoDB" id="3571370at2"/>
<keyword evidence="5" id="KW-1185">Reference proteome</keyword>
<protein>
    <submittedName>
        <fullName evidence="4">SDR family NAD(P)-dependent oxidoreductase</fullName>
    </submittedName>
</protein>
<comment type="similarity">
    <text evidence="1">Belongs to the short-chain dehydrogenases/reductases (SDR) family.</text>
</comment>
<dbReference type="FunFam" id="3.40.50.720:FF:000084">
    <property type="entry name" value="Short-chain dehydrogenase reductase"/>
    <property type="match status" value="1"/>
</dbReference>
<comment type="caution">
    <text evidence="4">The sequence shown here is derived from an EMBL/GenBank/DDBJ whole genome shotgun (WGS) entry which is preliminary data.</text>
</comment>
<name>A0A367FQX6_9ACTN</name>
<feature type="domain" description="Ketoreductase" evidence="3">
    <location>
        <begin position="6"/>
        <end position="216"/>
    </location>
</feature>
<dbReference type="AlphaFoldDB" id="A0A367FQX6"/>
<dbReference type="SUPFAM" id="SSF51735">
    <property type="entry name" value="NAD(P)-binding Rossmann-fold domains"/>
    <property type="match status" value="1"/>
</dbReference>
<gene>
    <name evidence="4" type="ORF">DQ384_06275</name>
</gene>
<dbReference type="Pfam" id="PF13561">
    <property type="entry name" value="adh_short_C2"/>
    <property type="match status" value="1"/>
</dbReference>
<dbReference type="InterPro" id="IPR036291">
    <property type="entry name" value="NAD(P)-bd_dom_sf"/>
</dbReference>
<dbReference type="Gene3D" id="3.40.50.720">
    <property type="entry name" value="NAD(P)-binding Rossmann-like Domain"/>
    <property type="match status" value="1"/>
</dbReference>
<proteinExistence type="inferred from homology"/>
<dbReference type="SMART" id="SM00822">
    <property type="entry name" value="PKS_KR"/>
    <property type="match status" value="1"/>
</dbReference>
<dbReference type="PRINTS" id="PR00081">
    <property type="entry name" value="GDHRDH"/>
</dbReference>
<evidence type="ECO:0000259" key="3">
    <source>
        <dbReference type="SMART" id="SM00822"/>
    </source>
</evidence>
<dbReference type="PANTHER" id="PTHR43639:SF1">
    <property type="entry name" value="SHORT-CHAIN DEHYDROGENASE_REDUCTASE FAMILY PROTEIN"/>
    <property type="match status" value="1"/>
</dbReference>
<dbReference type="RefSeq" id="WP_114027734.1">
    <property type="nucleotide sequence ID" value="NZ_QOIL01000003.1"/>
</dbReference>
<evidence type="ECO:0000256" key="1">
    <source>
        <dbReference type="ARBA" id="ARBA00006484"/>
    </source>
</evidence>
<sequence length="243" mass="25389">MRIEDRVAVVTGGSRGIGRAISDRLAAAGMRVVIGSRDQETAAQAVDQIKDAGGLATAVRTDITRPEAVKELFDTAESQYGRVDVWVNNAATATAGPLARATDDDFDQYLHANVRSTFVALREAAQRISDHGRIILISSALTVSPLPGMALLAASKAAGDQLARTLAWEVGARSVTVNSVLPGLTRTDVIGTVPPHVIDDAKARTPLGRLGEPADIADVVAFLASDAARWITGQTINAAGGMI</sequence>
<evidence type="ECO:0000256" key="2">
    <source>
        <dbReference type="ARBA" id="ARBA00023002"/>
    </source>
</evidence>
<accession>A0A367FQX6</accession>
<dbReference type="PANTHER" id="PTHR43639">
    <property type="entry name" value="OXIDOREDUCTASE, SHORT-CHAIN DEHYDROGENASE/REDUCTASE FAMILY (AFU_ORTHOLOGUE AFUA_5G02870)"/>
    <property type="match status" value="1"/>
</dbReference>
<evidence type="ECO:0000313" key="4">
    <source>
        <dbReference type="EMBL" id="RCG32117.1"/>
    </source>
</evidence>
<reference evidence="4 5" key="1">
    <citation type="submission" date="2018-06" db="EMBL/GenBank/DDBJ databases">
        <title>Sphaerisporangium craniellae sp. nov., isolated from a marine sponge in the South China Sea.</title>
        <authorList>
            <person name="Li L."/>
        </authorList>
    </citation>
    <scope>NUCLEOTIDE SEQUENCE [LARGE SCALE GENOMIC DNA]</scope>
    <source>
        <strain evidence="4 5">CCTCC AA 208026</strain>
    </source>
</reference>
<organism evidence="4 5">
    <name type="scientific">Sphaerisporangium album</name>
    <dbReference type="NCBI Taxonomy" id="509200"/>
    <lineage>
        <taxon>Bacteria</taxon>
        <taxon>Bacillati</taxon>
        <taxon>Actinomycetota</taxon>
        <taxon>Actinomycetes</taxon>
        <taxon>Streptosporangiales</taxon>
        <taxon>Streptosporangiaceae</taxon>
        <taxon>Sphaerisporangium</taxon>
    </lineage>
</organism>
<dbReference type="InterPro" id="IPR002347">
    <property type="entry name" value="SDR_fam"/>
</dbReference>
<dbReference type="InterPro" id="IPR057326">
    <property type="entry name" value="KR_dom"/>
</dbReference>
<dbReference type="Proteomes" id="UP000253094">
    <property type="component" value="Unassembled WGS sequence"/>
</dbReference>
<dbReference type="EMBL" id="QOIL01000003">
    <property type="protein sequence ID" value="RCG32117.1"/>
    <property type="molecule type" value="Genomic_DNA"/>
</dbReference>